<gene>
    <name evidence="1" type="ORF">J2751_002303</name>
</gene>
<keyword evidence="2" id="KW-1185">Reference proteome</keyword>
<comment type="caution">
    <text evidence="1">The sequence shown here is derived from an EMBL/GenBank/DDBJ whole genome shotgun (WGS) entry which is preliminary data.</text>
</comment>
<dbReference type="RefSeq" id="WP_209486091.1">
    <property type="nucleotide sequence ID" value="NZ_JAGGKQ010000018.1"/>
</dbReference>
<evidence type="ECO:0000313" key="1">
    <source>
        <dbReference type="EMBL" id="MBP1923264.1"/>
    </source>
</evidence>
<name>A0A8T4GFG4_9EURY</name>
<sequence>MPADHFASLVSELESRRGPSYLLLYPEEMDRGDTIRKIRESFTQASVIETEQRSIMDIQPVGSGPHIVPLLDLSEATTPDESEDQALKSLCETSQIIFIAPDWFEICLNYPSRPRWTSRVDVIRPLDSSSIEEVITRFPSSAPLLDRSQRRIMYRYLENRRFRRAVEAMSPETSERINSEIERYSLNSLSSEVQHLLPKPNDSLFRSLAATKLQELGHLQLAEFYRIYGESRTLSSVPEDSPFINAISDSLVDELPPPPFESTGIRVLFSLLFRQHETEEVLTEEVHEWQSENPSDWRKPADSGLQEYIVDRVDLLNNICSSANLRDFYRLLPILLFIRIIRHSPATTDLLEGIDRYREIKNIEMTKLATKSLADGYRGNEYDDLHNVERIARFLEGHRPKVVLVVDSLNLMQQSTRDLVQRYQKDTPGYALAPPVSKTDTFVDELRQRVDFDTLGGYTDGEDLANNSIREFVNLDEKREELTERLNTGESFIIYDPRLDVQARYEQSRDVEVNQYVSTIENFIKSYRGVADIMVTSDHGMVQVQPELSVSGIGGGTHERGLLTKEQNLSGDDMIEVELGTDYREGLLTPANPHSRIGSHNEPLWTHGGISVEESIVPCITVED</sequence>
<organism evidence="1 2">
    <name type="scientific">Halorubrum alkaliphilum</name>
    <dbReference type="NCBI Taxonomy" id="261290"/>
    <lineage>
        <taxon>Archaea</taxon>
        <taxon>Methanobacteriati</taxon>
        <taxon>Methanobacteriota</taxon>
        <taxon>Stenosarchaea group</taxon>
        <taxon>Halobacteria</taxon>
        <taxon>Halobacteriales</taxon>
        <taxon>Haloferacaceae</taxon>
        <taxon>Halorubrum</taxon>
    </lineage>
</organism>
<evidence type="ECO:0000313" key="2">
    <source>
        <dbReference type="Proteomes" id="UP000823588"/>
    </source>
</evidence>
<accession>A0A8T4GFG4</accession>
<dbReference type="EMBL" id="JAGGKQ010000018">
    <property type="protein sequence ID" value="MBP1923264.1"/>
    <property type="molecule type" value="Genomic_DNA"/>
</dbReference>
<dbReference type="AlphaFoldDB" id="A0A8T4GFG4"/>
<protein>
    <recommendedName>
        <fullName evidence="3">PglZ domain-containing protein</fullName>
    </recommendedName>
</protein>
<evidence type="ECO:0008006" key="3">
    <source>
        <dbReference type="Google" id="ProtNLM"/>
    </source>
</evidence>
<dbReference type="Proteomes" id="UP000823588">
    <property type="component" value="Unassembled WGS sequence"/>
</dbReference>
<reference evidence="1" key="1">
    <citation type="submission" date="2021-03" db="EMBL/GenBank/DDBJ databases">
        <title>Genomic Encyclopedia of Type Strains, Phase IV (KMG-IV): sequencing the most valuable type-strain genomes for metagenomic binning, comparative biology and taxonomic classification.</title>
        <authorList>
            <person name="Goeker M."/>
        </authorList>
    </citation>
    <scope>NUCLEOTIDE SEQUENCE</scope>
    <source>
        <strain evidence="1">DSM 23564</strain>
    </source>
</reference>
<proteinExistence type="predicted"/>